<dbReference type="AlphaFoldDB" id="A0A9P4J9J5"/>
<accession>A0A9P4J9J5</accession>
<protein>
    <submittedName>
        <fullName evidence="2">Uncharacterized protein</fullName>
    </submittedName>
</protein>
<keyword evidence="3" id="KW-1185">Reference proteome</keyword>
<dbReference type="EMBL" id="ML996082">
    <property type="protein sequence ID" value="KAF2155635.1"/>
    <property type="molecule type" value="Genomic_DNA"/>
</dbReference>
<comment type="caution">
    <text evidence="2">The sequence shown here is derived from an EMBL/GenBank/DDBJ whole genome shotgun (WGS) entry which is preliminary data.</text>
</comment>
<evidence type="ECO:0000313" key="3">
    <source>
        <dbReference type="Proteomes" id="UP000799439"/>
    </source>
</evidence>
<evidence type="ECO:0000313" key="2">
    <source>
        <dbReference type="EMBL" id="KAF2155635.1"/>
    </source>
</evidence>
<gene>
    <name evidence="2" type="ORF">K461DRAFT_303171</name>
</gene>
<dbReference type="Proteomes" id="UP000799439">
    <property type="component" value="Unassembled WGS sequence"/>
</dbReference>
<feature type="region of interest" description="Disordered" evidence="1">
    <location>
        <begin position="163"/>
        <end position="193"/>
    </location>
</feature>
<sequence>MCAAIRKVAEMEEKRDKTAMLMRRSRMRSRVKDKDEGVAPVSEYGSGQGAIYAGQTKTKTKTRQRNARWRADWGRAGLGLVHDLNETQERPVANQNRARVTNKEGTCSSRVSKCGQAWEKGRTTRGRCGRVCVALRCSGHPLLYKCSIHEHLKCISNNSIDHRQSTQPFAPRSHGSLSHPWSLAGTLPTQTPRSSTLIRPVALCGGGNHARHGV</sequence>
<evidence type="ECO:0000256" key="1">
    <source>
        <dbReference type="SAM" id="MobiDB-lite"/>
    </source>
</evidence>
<name>A0A9P4J9J5_9PEZI</name>
<proteinExistence type="predicted"/>
<reference evidence="2" key="1">
    <citation type="journal article" date="2020" name="Stud. Mycol.">
        <title>101 Dothideomycetes genomes: a test case for predicting lifestyles and emergence of pathogens.</title>
        <authorList>
            <person name="Haridas S."/>
            <person name="Albert R."/>
            <person name="Binder M."/>
            <person name="Bloem J."/>
            <person name="Labutti K."/>
            <person name="Salamov A."/>
            <person name="Andreopoulos B."/>
            <person name="Baker S."/>
            <person name="Barry K."/>
            <person name="Bills G."/>
            <person name="Bluhm B."/>
            <person name="Cannon C."/>
            <person name="Castanera R."/>
            <person name="Culley D."/>
            <person name="Daum C."/>
            <person name="Ezra D."/>
            <person name="Gonzalez J."/>
            <person name="Henrissat B."/>
            <person name="Kuo A."/>
            <person name="Liang C."/>
            <person name="Lipzen A."/>
            <person name="Lutzoni F."/>
            <person name="Magnuson J."/>
            <person name="Mondo S."/>
            <person name="Nolan M."/>
            <person name="Ohm R."/>
            <person name="Pangilinan J."/>
            <person name="Park H.-J."/>
            <person name="Ramirez L."/>
            <person name="Alfaro M."/>
            <person name="Sun H."/>
            <person name="Tritt A."/>
            <person name="Yoshinaga Y."/>
            <person name="Zwiers L.-H."/>
            <person name="Turgeon B."/>
            <person name="Goodwin S."/>
            <person name="Spatafora J."/>
            <person name="Crous P."/>
            <person name="Grigoriev I."/>
        </authorList>
    </citation>
    <scope>NUCLEOTIDE SEQUENCE</scope>
    <source>
        <strain evidence="2">CBS 260.36</strain>
    </source>
</reference>
<organism evidence="2 3">
    <name type="scientific">Myriangium duriaei CBS 260.36</name>
    <dbReference type="NCBI Taxonomy" id="1168546"/>
    <lineage>
        <taxon>Eukaryota</taxon>
        <taxon>Fungi</taxon>
        <taxon>Dikarya</taxon>
        <taxon>Ascomycota</taxon>
        <taxon>Pezizomycotina</taxon>
        <taxon>Dothideomycetes</taxon>
        <taxon>Dothideomycetidae</taxon>
        <taxon>Myriangiales</taxon>
        <taxon>Myriangiaceae</taxon>
        <taxon>Myriangium</taxon>
    </lineage>
</organism>